<evidence type="ECO:0000256" key="8">
    <source>
        <dbReference type="SAM" id="Phobius"/>
    </source>
</evidence>
<dbReference type="PANTHER" id="PTHR33908">
    <property type="entry name" value="MANNOSYLTRANSFERASE YKCB-RELATED"/>
    <property type="match status" value="1"/>
</dbReference>
<dbReference type="InterPro" id="IPR050297">
    <property type="entry name" value="LipidA_mod_glycosyltrf_83"/>
</dbReference>
<organism evidence="9 10">
    <name type="scientific">Candidatus Wolfebacteria bacterium CG_4_10_14_0_2_um_filter_39_18</name>
    <dbReference type="NCBI Taxonomy" id="1975061"/>
    <lineage>
        <taxon>Bacteria</taxon>
        <taxon>Candidatus Wolfeibacteriota</taxon>
    </lineage>
</organism>
<dbReference type="PANTHER" id="PTHR33908:SF3">
    <property type="entry name" value="UNDECAPRENYL PHOSPHATE-ALPHA-4-AMINO-4-DEOXY-L-ARABINOSE ARABINOSYL TRANSFERASE"/>
    <property type="match status" value="1"/>
</dbReference>
<evidence type="ECO:0000256" key="1">
    <source>
        <dbReference type="ARBA" id="ARBA00004651"/>
    </source>
</evidence>
<dbReference type="GO" id="GO:0009103">
    <property type="term" value="P:lipopolysaccharide biosynthetic process"/>
    <property type="evidence" value="ECO:0007669"/>
    <property type="project" value="UniProtKB-ARBA"/>
</dbReference>
<name>A0A2M7TF87_9BACT</name>
<feature type="transmembrane region" description="Helical" evidence="8">
    <location>
        <begin position="445"/>
        <end position="465"/>
    </location>
</feature>
<feature type="transmembrane region" description="Helical" evidence="8">
    <location>
        <begin position="406"/>
        <end position="424"/>
    </location>
</feature>
<comment type="subcellular location">
    <subcellularLocation>
        <location evidence="1">Cell membrane</location>
        <topology evidence="1">Multi-pass membrane protein</topology>
    </subcellularLocation>
</comment>
<dbReference type="EMBL" id="PFNM01000047">
    <property type="protein sequence ID" value="PIZ44479.1"/>
    <property type="molecule type" value="Genomic_DNA"/>
</dbReference>
<dbReference type="Proteomes" id="UP000230553">
    <property type="component" value="Unassembled WGS sequence"/>
</dbReference>
<feature type="transmembrane region" description="Helical" evidence="8">
    <location>
        <begin position="224"/>
        <end position="242"/>
    </location>
</feature>
<keyword evidence="7 8" id="KW-0472">Membrane</keyword>
<feature type="transmembrane region" description="Helical" evidence="8">
    <location>
        <begin position="173"/>
        <end position="193"/>
    </location>
</feature>
<keyword evidence="5 8" id="KW-0812">Transmembrane</keyword>
<dbReference type="GO" id="GO:0005886">
    <property type="term" value="C:plasma membrane"/>
    <property type="evidence" value="ECO:0007669"/>
    <property type="project" value="UniProtKB-SubCell"/>
</dbReference>
<protein>
    <recommendedName>
        <fullName evidence="11">Glycosyltransferase RgtA/B/C/D-like domain-containing protein</fullName>
    </recommendedName>
</protein>
<feature type="transmembrane region" description="Helical" evidence="8">
    <location>
        <begin position="86"/>
        <end position="106"/>
    </location>
</feature>
<reference evidence="10" key="1">
    <citation type="submission" date="2017-09" db="EMBL/GenBank/DDBJ databases">
        <title>Depth-based differentiation of microbial function through sediment-hosted aquifers and enrichment of novel symbionts in the deep terrestrial subsurface.</title>
        <authorList>
            <person name="Probst A.J."/>
            <person name="Ladd B."/>
            <person name="Jarett J.K."/>
            <person name="Geller-Mcgrath D.E."/>
            <person name="Sieber C.M.K."/>
            <person name="Emerson J.B."/>
            <person name="Anantharaman K."/>
            <person name="Thomas B.C."/>
            <person name="Malmstrom R."/>
            <person name="Stieglmeier M."/>
            <person name="Klingl A."/>
            <person name="Woyke T."/>
            <person name="Ryan C.M."/>
            <person name="Banfield J.F."/>
        </authorList>
    </citation>
    <scope>NUCLEOTIDE SEQUENCE [LARGE SCALE GENOMIC DNA]</scope>
</reference>
<evidence type="ECO:0000256" key="7">
    <source>
        <dbReference type="ARBA" id="ARBA00023136"/>
    </source>
</evidence>
<gene>
    <name evidence="9" type="ORF">COY31_02535</name>
</gene>
<proteinExistence type="predicted"/>
<feature type="transmembrane region" description="Helical" evidence="8">
    <location>
        <begin position="151"/>
        <end position="167"/>
    </location>
</feature>
<keyword evidence="3" id="KW-0328">Glycosyltransferase</keyword>
<keyword evidence="4" id="KW-0808">Transferase</keyword>
<feature type="transmembrane region" description="Helical" evidence="8">
    <location>
        <begin position="328"/>
        <end position="348"/>
    </location>
</feature>
<feature type="transmembrane region" description="Helical" evidence="8">
    <location>
        <begin position="251"/>
        <end position="274"/>
    </location>
</feature>
<accession>A0A2M7TF87</accession>
<evidence type="ECO:0000313" key="10">
    <source>
        <dbReference type="Proteomes" id="UP000230553"/>
    </source>
</evidence>
<evidence type="ECO:0000256" key="5">
    <source>
        <dbReference type="ARBA" id="ARBA00022692"/>
    </source>
</evidence>
<feature type="transmembrane region" description="Helical" evidence="8">
    <location>
        <begin position="9"/>
        <end position="27"/>
    </location>
</feature>
<evidence type="ECO:0000256" key="6">
    <source>
        <dbReference type="ARBA" id="ARBA00022989"/>
    </source>
</evidence>
<dbReference type="AlphaFoldDB" id="A0A2M7TF87"/>
<sequence length="554" mass="63119">MIKILNSKFYILIAILIIAAFFRLYNITELPPGLYPDEAMNGNNALEANWKIFYPENNGREGLFMNIQTVFLKVLMPLSGGNPEPWMLRFPSAIFGILTVLGIYFLTKELFRENPKSKILNPKQIQKSNDQNPKQFRISNFEFRISRSQKIALLSSFFLATSFWHINFSRIGFRAIMAPFFLTWAVYFLLVALRTTNDEFQTSSFKFQAIAGGIFFGLGFYSYIAYRIMPLLIAIIFFYYFYQHREHAKKLWAAISIYVIAAFIIALPIGIYFLKNSADFFGRTVQVSIGVSQSPIGDLAMNTVKTLGMFNFVGDGNWRHNYAGRPELFWPVGILFVIGVILGIRQLLKFQIPSAKLQTISNNRNSNGQNVSNSELGFVILFSWLIIAALPVIISNEGLPHALRAILMAPPIFILAGLGGIWLYEKIVEKLQKYTKIPRLLLLSTFYFLLSLFIFEAYTTYFVLWGKNPNAQGAFAADYVQIGKRLNALPKELPKYVLVEAGGVNVRGIPMPTQTVMFITDTFTPEKQKEKNIFYVLPDKFSQVPQNAYTVVIK</sequence>
<feature type="transmembrane region" description="Helical" evidence="8">
    <location>
        <begin position="376"/>
        <end position="394"/>
    </location>
</feature>
<evidence type="ECO:0008006" key="11">
    <source>
        <dbReference type="Google" id="ProtNLM"/>
    </source>
</evidence>
<keyword evidence="6 8" id="KW-1133">Transmembrane helix</keyword>
<evidence type="ECO:0000256" key="3">
    <source>
        <dbReference type="ARBA" id="ARBA00022676"/>
    </source>
</evidence>
<keyword evidence="2" id="KW-1003">Cell membrane</keyword>
<evidence type="ECO:0000313" key="9">
    <source>
        <dbReference type="EMBL" id="PIZ44479.1"/>
    </source>
</evidence>
<comment type="caution">
    <text evidence="9">The sequence shown here is derived from an EMBL/GenBank/DDBJ whole genome shotgun (WGS) entry which is preliminary data.</text>
</comment>
<dbReference type="GO" id="GO:0010041">
    <property type="term" value="P:response to iron(III) ion"/>
    <property type="evidence" value="ECO:0007669"/>
    <property type="project" value="TreeGrafter"/>
</dbReference>
<dbReference type="GO" id="GO:0016763">
    <property type="term" value="F:pentosyltransferase activity"/>
    <property type="evidence" value="ECO:0007669"/>
    <property type="project" value="TreeGrafter"/>
</dbReference>
<evidence type="ECO:0000256" key="4">
    <source>
        <dbReference type="ARBA" id="ARBA00022679"/>
    </source>
</evidence>
<evidence type="ECO:0000256" key="2">
    <source>
        <dbReference type="ARBA" id="ARBA00022475"/>
    </source>
</evidence>